<gene>
    <name evidence="1" type="ORF">Syn7803US120_36</name>
</gene>
<dbReference type="RefSeq" id="YP_009140825.1">
    <property type="nucleotide sequence ID" value="NC_027132.1"/>
</dbReference>
<organism evidence="1 2">
    <name type="scientific">Synechococcus phage ACG-2014i</name>
    <dbReference type="NCBI Taxonomy" id="1493513"/>
    <lineage>
        <taxon>Viruses</taxon>
        <taxon>Duplodnaviria</taxon>
        <taxon>Heunggongvirae</taxon>
        <taxon>Uroviricota</taxon>
        <taxon>Caudoviricetes</taxon>
        <taxon>Pantevenvirales</taxon>
        <taxon>Kyanoviridae</taxon>
        <taxon>Chalconvirus</taxon>
        <taxon>Chalconvirus acg2014i</taxon>
    </lineage>
</organism>
<accession>A0A0E3HJ25</accession>
<dbReference type="EMBL" id="KJ019082">
    <property type="protein sequence ID" value="AIX26757.1"/>
    <property type="molecule type" value="Genomic_DNA"/>
</dbReference>
<keyword evidence="2" id="KW-1185">Reference proteome</keyword>
<dbReference type="KEGG" id="vg:24404883"/>
<dbReference type="GeneID" id="24404883"/>
<evidence type="ECO:0000313" key="1">
    <source>
        <dbReference type="EMBL" id="AIX26757.1"/>
    </source>
</evidence>
<sequence length="322" mass="38846">MESRKLLIEIDFINKMILPQSEIARIDGINTIKFDVLLGQKQQIDEDLMEKFLSNVVDQFWHTDKDKIDFFQLYSDGTYFCQRQKMKYDFKTESTYYNTYKFTGATVEQAEEFCKQCHNFLYVVNEVKNIQIEKIVDEVDKEVLLYEKRFWKIRRQKTEMLINSDWRVLPDIEEEYDGERARWIAWRKWIRTQSLVKPEDERFGGSGLAFFKYTYELRWPIDPNNYLKKYPNGKLEDGVTDAPEYLDVNDPIQWTKHDSEASTDFFHQREENMYMLSSRHKIVSRKVSADIKNMMKLMGLNNTHILPEDWEKFYVYDSELDE</sequence>
<reference evidence="1 2" key="1">
    <citation type="submission" date="2013-12" db="EMBL/GenBank/DDBJ databases">
        <title>Ecological redundancy of diverse viral populations within a natural community.</title>
        <authorList>
            <person name="Gregory A.C."/>
            <person name="LaButti K."/>
            <person name="Copeland A."/>
            <person name="Woyke T."/>
            <person name="Sullivan M.B."/>
        </authorList>
    </citation>
    <scope>NUCLEOTIDE SEQUENCE [LARGE SCALE GENOMIC DNA]</scope>
    <source>
        <strain evidence="1">Syn7803US120</strain>
    </source>
</reference>
<dbReference type="Proteomes" id="UP000033009">
    <property type="component" value="Segment"/>
</dbReference>
<name>A0A0E3HJ25_9CAUD</name>
<proteinExistence type="predicted"/>
<protein>
    <submittedName>
        <fullName evidence="1">Uncharacterized protein</fullName>
    </submittedName>
</protein>
<evidence type="ECO:0000313" key="2">
    <source>
        <dbReference type="Proteomes" id="UP000033009"/>
    </source>
</evidence>